<dbReference type="Gene3D" id="3.10.180.10">
    <property type="entry name" value="2,3-Dihydroxybiphenyl 1,2-Dioxygenase, domain 1"/>
    <property type="match status" value="1"/>
</dbReference>
<dbReference type="RefSeq" id="WP_124343185.1">
    <property type="nucleotide sequence ID" value="NZ_BHYL01000181.1"/>
</dbReference>
<feature type="domain" description="VOC" evidence="1">
    <location>
        <begin position="1"/>
        <end position="125"/>
    </location>
</feature>
<dbReference type="Proteomes" id="UP000288246">
    <property type="component" value="Unassembled WGS sequence"/>
</dbReference>
<gene>
    <name evidence="2" type="ORF">CTKZ_22420</name>
</gene>
<dbReference type="Pfam" id="PF00903">
    <property type="entry name" value="Glyoxalase"/>
    <property type="match status" value="1"/>
</dbReference>
<sequence>MTQLVPYLTVHDATTAIDFYATAFGATETGERYTEDDGRIGFAALAIGGRPFYLSDEYHDYGAYAPATLGHATAAVVLEVDDVDAVYARAVAAGATVDREPADQGDERRGWLVDPFGHRWAIHSPL</sequence>
<dbReference type="PANTHER" id="PTHR34109:SF1">
    <property type="entry name" value="VOC DOMAIN-CONTAINING PROTEIN"/>
    <property type="match status" value="1"/>
</dbReference>
<proteinExistence type="predicted"/>
<comment type="caution">
    <text evidence="2">The sequence shown here is derived from an EMBL/GenBank/DDBJ whole genome shotgun (WGS) entry which is preliminary data.</text>
</comment>
<dbReference type="InterPro" id="IPR037523">
    <property type="entry name" value="VOC_core"/>
</dbReference>
<evidence type="ECO:0000313" key="3">
    <source>
        <dbReference type="Proteomes" id="UP000288246"/>
    </source>
</evidence>
<reference evidence="2 3" key="1">
    <citation type="submission" date="2018-11" db="EMBL/GenBank/DDBJ databases">
        <title>Draft genome sequence of Cellulomonas takizawaensis strain TKZ-21.</title>
        <authorList>
            <person name="Yamamura H."/>
            <person name="Hayashi T."/>
            <person name="Hamada M."/>
            <person name="Serisawa Y."/>
            <person name="Matsuyama K."/>
            <person name="Nakagawa Y."/>
            <person name="Otoguro M."/>
            <person name="Yanagida F."/>
            <person name="Hayakawa M."/>
        </authorList>
    </citation>
    <scope>NUCLEOTIDE SEQUENCE [LARGE SCALE GENOMIC DNA]</scope>
    <source>
        <strain evidence="2 3">TKZ-21</strain>
    </source>
</reference>
<dbReference type="PROSITE" id="PS51819">
    <property type="entry name" value="VOC"/>
    <property type="match status" value="1"/>
</dbReference>
<dbReference type="InterPro" id="IPR029068">
    <property type="entry name" value="Glyas_Bleomycin-R_OHBP_Dase"/>
</dbReference>
<dbReference type="SUPFAM" id="SSF54593">
    <property type="entry name" value="Glyoxalase/Bleomycin resistance protein/Dihydroxybiphenyl dioxygenase"/>
    <property type="match status" value="1"/>
</dbReference>
<organism evidence="2 3">
    <name type="scientific">Cellulomonas algicola</name>
    <dbReference type="NCBI Taxonomy" id="2071633"/>
    <lineage>
        <taxon>Bacteria</taxon>
        <taxon>Bacillati</taxon>
        <taxon>Actinomycetota</taxon>
        <taxon>Actinomycetes</taxon>
        <taxon>Micrococcales</taxon>
        <taxon>Cellulomonadaceae</taxon>
        <taxon>Cellulomonas</taxon>
    </lineage>
</organism>
<dbReference type="CDD" id="cd07246">
    <property type="entry name" value="VOC_like"/>
    <property type="match status" value="1"/>
</dbReference>
<evidence type="ECO:0000313" key="2">
    <source>
        <dbReference type="EMBL" id="GCD20680.1"/>
    </source>
</evidence>
<protein>
    <submittedName>
        <fullName evidence="2">Glycosylase</fullName>
    </submittedName>
</protein>
<dbReference type="OrthoDB" id="9795306at2"/>
<name>A0A401V194_9CELL</name>
<dbReference type="InterPro" id="IPR004360">
    <property type="entry name" value="Glyas_Fos-R_dOase_dom"/>
</dbReference>
<dbReference type="EMBL" id="BHYL01000181">
    <property type="protein sequence ID" value="GCD20680.1"/>
    <property type="molecule type" value="Genomic_DNA"/>
</dbReference>
<evidence type="ECO:0000259" key="1">
    <source>
        <dbReference type="PROSITE" id="PS51819"/>
    </source>
</evidence>
<dbReference type="PANTHER" id="PTHR34109">
    <property type="entry name" value="BNAUNNG04460D PROTEIN-RELATED"/>
    <property type="match status" value="1"/>
</dbReference>
<accession>A0A401V194</accession>
<dbReference type="AlphaFoldDB" id="A0A401V194"/>
<keyword evidence="3" id="KW-1185">Reference proteome</keyword>